<accession>A0ABU8W7B2</accession>
<dbReference type="PRINTS" id="PR00455">
    <property type="entry name" value="HTHTETR"/>
</dbReference>
<dbReference type="PANTHER" id="PTHR30328:SF54">
    <property type="entry name" value="HTH-TYPE TRANSCRIPTIONAL REPRESSOR SCO4008"/>
    <property type="match status" value="1"/>
</dbReference>
<dbReference type="SUPFAM" id="SSF48498">
    <property type="entry name" value="Tetracyclin repressor-like, C-terminal domain"/>
    <property type="match status" value="1"/>
</dbReference>
<dbReference type="PANTHER" id="PTHR30328">
    <property type="entry name" value="TRANSCRIPTIONAL REPRESSOR"/>
    <property type="match status" value="1"/>
</dbReference>
<feature type="DNA-binding region" description="H-T-H motif" evidence="2">
    <location>
        <begin position="32"/>
        <end position="51"/>
    </location>
</feature>
<dbReference type="InterPro" id="IPR009057">
    <property type="entry name" value="Homeodomain-like_sf"/>
</dbReference>
<dbReference type="EMBL" id="JBBKZV010000026">
    <property type="protein sequence ID" value="MEJ8825793.1"/>
    <property type="molecule type" value="Genomic_DNA"/>
</dbReference>
<dbReference type="Pfam" id="PF17938">
    <property type="entry name" value="TetR_C_29"/>
    <property type="match status" value="1"/>
</dbReference>
<name>A0ABU8W7B2_9BURK</name>
<dbReference type="Gene3D" id="1.10.357.10">
    <property type="entry name" value="Tetracycline Repressor, domain 2"/>
    <property type="match status" value="1"/>
</dbReference>
<evidence type="ECO:0000256" key="2">
    <source>
        <dbReference type="PROSITE-ProRule" id="PRU00335"/>
    </source>
</evidence>
<protein>
    <submittedName>
        <fullName evidence="4">TetR family transcriptional regulator</fullName>
    </submittedName>
</protein>
<evidence type="ECO:0000313" key="5">
    <source>
        <dbReference type="Proteomes" id="UP001363010"/>
    </source>
</evidence>
<evidence type="ECO:0000256" key="1">
    <source>
        <dbReference type="ARBA" id="ARBA00023125"/>
    </source>
</evidence>
<gene>
    <name evidence="4" type="ORF">WKW80_27805</name>
</gene>
<evidence type="ECO:0000259" key="3">
    <source>
        <dbReference type="PROSITE" id="PS50977"/>
    </source>
</evidence>
<comment type="caution">
    <text evidence="4">The sequence shown here is derived from an EMBL/GenBank/DDBJ whole genome shotgun (WGS) entry which is preliminary data.</text>
</comment>
<dbReference type="Pfam" id="PF00440">
    <property type="entry name" value="TetR_N"/>
    <property type="match status" value="1"/>
</dbReference>
<dbReference type="InterPro" id="IPR041474">
    <property type="entry name" value="NicS_C"/>
</dbReference>
<proteinExistence type="predicted"/>
<dbReference type="InterPro" id="IPR050109">
    <property type="entry name" value="HTH-type_TetR-like_transc_reg"/>
</dbReference>
<sequence length="211" mass="23487">MDCQTKTMDPVVRDILTVGLAEFAARGLAGARVDAIAARTHTSKRMIYYHFESKEGLYTAVLDHAYRLVRGDAFNASQLRARPPLEGLIELVGHAFDSHCEHPEFVRLVMYENLQGAHVISQLPDIARLNQQGLDMVADLLARGQAEGSMRKGILARDVYMLYIGQCFHFVSNRSSVQAVLGSGQDPDAERAARRAGVIESVRRFVETRDE</sequence>
<evidence type="ECO:0000313" key="4">
    <source>
        <dbReference type="EMBL" id="MEJ8825793.1"/>
    </source>
</evidence>
<organism evidence="4 5">
    <name type="scientific">Variovorax humicola</name>
    <dbReference type="NCBI Taxonomy" id="1769758"/>
    <lineage>
        <taxon>Bacteria</taxon>
        <taxon>Pseudomonadati</taxon>
        <taxon>Pseudomonadota</taxon>
        <taxon>Betaproteobacteria</taxon>
        <taxon>Burkholderiales</taxon>
        <taxon>Comamonadaceae</taxon>
        <taxon>Variovorax</taxon>
    </lineage>
</organism>
<keyword evidence="5" id="KW-1185">Reference proteome</keyword>
<keyword evidence="1 2" id="KW-0238">DNA-binding</keyword>
<dbReference type="RefSeq" id="WP_340366825.1">
    <property type="nucleotide sequence ID" value="NZ_JBBKZV010000026.1"/>
</dbReference>
<dbReference type="SUPFAM" id="SSF46689">
    <property type="entry name" value="Homeodomain-like"/>
    <property type="match status" value="1"/>
</dbReference>
<dbReference type="PROSITE" id="PS50977">
    <property type="entry name" value="HTH_TETR_2"/>
    <property type="match status" value="1"/>
</dbReference>
<reference evidence="4 5" key="1">
    <citation type="submission" date="2024-03" db="EMBL/GenBank/DDBJ databases">
        <title>Novel species of the genus Variovorax.</title>
        <authorList>
            <person name="Liu Q."/>
            <person name="Xin Y.-H."/>
        </authorList>
    </citation>
    <scope>NUCLEOTIDE SEQUENCE [LARGE SCALE GENOMIC DNA]</scope>
    <source>
        <strain evidence="4 5">KACC 18501</strain>
    </source>
</reference>
<dbReference type="InterPro" id="IPR001647">
    <property type="entry name" value="HTH_TetR"/>
</dbReference>
<dbReference type="Proteomes" id="UP001363010">
    <property type="component" value="Unassembled WGS sequence"/>
</dbReference>
<feature type="domain" description="HTH tetR-type" evidence="3">
    <location>
        <begin position="9"/>
        <end position="69"/>
    </location>
</feature>
<dbReference type="InterPro" id="IPR036271">
    <property type="entry name" value="Tet_transcr_reg_TetR-rel_C_sf"/>
</dbReference>